<dbReference type="RefSeq" id="WP_273675797.1">
    <property type="nucleotide sequence ID" value="NZ_JAQQXQ010000001.1"/>
</dbReference>
<organism evidence="1 2">
    <name type="scientific">Erythrobacter fulvus</name>
    <dbReference type="NCBI Taxonomy" id="2987523"/>
    <lineage>
        <taxon>Bacteria</taxon>
        <taxon>Pseudomonadati</taxon>
        <taxon>Pseudomonadota</taxon>
        <taxon>Alphaproteobacteria</taxon>
        <taxon>Sphingomonadales</taxon>
        <taxon>Erythrobacteraceae</taxon>
        <taxon>Erythrobacter/Porphyrobacter group</taxon>
        <taxon>Erythrobacter</taxon>
    </lineage>
</organism>
<keyword evidence="2" id="KW-1185">Reference proteome</keyword>
<name>A0ABT5JLT6_9SPHN</name>
<evidence type="ECO:0000313" key="1">
    <source>
        <dbReference type="EMBL" id="MDC8753449.1"/>
    </source>
</evidence>
<sequence>MCLRISSTLGLLALLAACGSESPPPPGDSVDCAIGAGADFSPVCTLEKVAGSDGLVLHHPDGGFRRLVRDPATGSLRSIDGAEPLVSENSAEGEVQFAIGSDRYRIPYALLEPPAS</sequence>
<dbReference type="Proteomes" id="UP001216558">
    <property type="component" value="Unassembled WGS sequence"/>
</dbReference>
<accession>A0ABT5JLT6</accession>
<gene>
    <name evidence="1" type="ORF">OIK40_02195</name>
</gene>
<dbReference type="PROSITE" id="PS51257">
    <property type="entry name" value="PROKAR_LIPOPROTEIN"/>
    <property type="match status" value="1"/>
</dbReference>
<proteinExistence type="predicted"/>
<reference evidence="1 2" key="1">
    <citation type="submission" date="2022-10" db="EMBL/GenBank/DDBJ databases">
        <title>Erythrobacter sp. sf7 Genome sequencing.</title>
        <authorList>
            <person name="Park S."/>
        </authorList>
    </citation>
    <scope>NUCLEOTIDE SEQUENCE [LARGE SCALE GENOMIC DNA]</scope>
    <source>
        <strain evidence="2">sf7</strain>
    </source>
</reference>
<protein>
    <recommendedName>
        <fullName evidence="3">Lipoprotein</fullName>
    </recommendedName>
</protein>
<evidence type="ECO:0008006" key="3">
    <source>
        <dbReference type="Google" id="ProtNLM"/>
    </source>
</evidence>
<evidence type="ECO:0000313" key="2">
    <source>
        <dbReference type="Proteomes" id="UP001216558"/>
    </source>
</evidence>
<comment type="caution">
    <text evidence="1">The sequence shown here is derived from an EMBL/GenBank/DDBJ whole genome shotgun (WGS) entry which is preliminary data.</text>
</comment>
<dbReference type="EMBL" id="JAQQXQ010000001">
    <property type="protein sequence ID" value="MDC8753449.1"/>
    <property type="molecule type" value="Genomic_DNA"/>
</dbReference>